<accession>A0AAW2D880</accession>
<dbReference type="InterPro" id="IPR013126">
    <property type="entry name" value="Hsp_70_fam"/>
</dbReference>
<dbReference type="Proteomes" id="UP001459277">
    <property type="component" value="Unassembled WGS sequence"/>
</dbReference>
<dbReference type="SUPFAM" id="SSF100934">
    <property type="entry name" value="Heat shock protein 70kD (HSP70), C-terminal subdomain"/>
    <property type="match status" value="1"/>
</dbReference>
<evidence type="ECO:0000313" key="3">
    <source>
        <dbReference type="EMBL" id="KAL0006795.1"/>
    </source>
</evidence>
<dbReference type="EMBL" id="JAZDWU010000003">
    <property type="protein sequence ID" value="KAL0006795.1"/>
    <property type="molecule type" value="Genomic_DNA"/>
</dbReference>
<gene>
    <name evidence="3" type="ORF">SO802_008297</name>
</gene>
<protein>
    <submittedName>
        <fullName evidence="3">Uncharacterized protein</fullName>
    </submittedName>
</protein>
<keyword evidence="2" id="KW-0067">ATP-binding</keyword>
<dbReference type="Gene3D" id="1.20.1270.10">
    <property type="match status" value="1"/>
</dbReference>
<keyword evidence="4" id="KW-1185">Reference proteome</keyword>
<reference evidence="3 4" key="1">
    <citation type="submission" date="2024-01" db="EMBL/GenBank/DDBJ databases">
        <title>A telomere-to-telomere, gap-free genome of sweet tea (Lithocarpus litseifolius).</title>
        <authorList>
            <person name="Zhou J."/>
        </authorList>
    </citation>
    <scope>NUCLEOTIDE SEQUENCE [LARGE SCALE GENOMIC DNA]</scope>
    <source>
        <strain evidence="3">Zhou-2022a</strain>
        <tissue evidence="3">Leaf</tissue>
    </source>
</reference>
<keyword evidence="1" id="KW-0547">Nucleotide-binding</keyword>
<evidence type="ECO:0000313" key="4">
    <source>
        <dbReference type="Proteomes" id="UP001459277"/>
    </source>
</evidence>
<dbReference type="GO" id="GO:0005524">
    <property type="term" value="F:ATP binding"/>
    <property type="evidence" value="ECO:0007669"/>
    <property type="project" value="UniProtKB-KW"/>
</dbReference>
<evidence type="ECO:0000256" key="1">
    <source>
        <dbReference type="ARBA" id="ARBA00022741"/>
    </source>
</evidence>
<dbReference type="InterPro" id="IPR029048">
    <property type="entry name" value="HSP70_C_sf"/>
</dbReference>
<evidence type="ECO:0000256" key="2">
    <source>
        <dbReference type="ARBA" id="ARBA00022840"/>
    </source>
</evidence>
<dbReference type="Pfam" id="PF00012">
    <property type="entry name" value="HSP70"/>
    <property type="match status" value="1"/>
</dbReference>
<dbReference type="AlphaFoldDB" id="A0AAW2D880"/>
<comment type="caution">
    <text evidence="3">The sequence shown here is derived from an EMBL/GenBank/DDBJ whole genome shotgun (WGS) entry which is preliminary data.</text>
</comment>
<organism evidence="3 4">
    <name type="scientific">Lithocarpus litseifolius</name>
    <dbReference type="NCBI Taxonomy" id="425828"/>
    <lineage>
        <taxon>Eukaryota</taxon>
        <taxon>Viridiplantae</taxon>
        <taxon>Streptophyta</taxon>
        <taxon>Embryophyta</taxon>
        <taxon>Tracheophyta</taxon>
        <taxon>Spermatophyta</taxon>
        <taxon>Magnoliopsida</taxon>
        <taxon>eudicotyledons</taxon>
        <taxon>Gunneridae</taxon>
        <taxon>Pentapetalae</taxon>
        <taxon>rosids</taxon>
        <taxon>fabids</taxon>
        <taxon>Fagales</taxon>
        <taxon>Fagaceae</taxon>
        <taxon>Lithocarpus</taxon>
    </lineage>
</organism>
<dbReference type="GO" id="GO:0140662">
    <property type="term" value="F:ATP-dependent protein folding chaperone"/>
    <property type="evidence" value="ECO:0007669"/>
    <property type="project" value="InterPro"/>
</dbReference>
<proteinExistence type="predicted"/>
<sequence>MQFLRLEMEYLGYFLPWVTLIEEAMVLTRLEQEKLEHEEMTGKEPNVTVNPYEVVALGAIVQFLRLETHPRSNGFDKVGTRETDGPKHIDTTLTGVKFVELCSDLLDRWHNDKDNLKDHNFTDFQIMVVFFSTAADGWTNVEINLYQVTSIDKGIGRSRILPKLVLAPWQVIRMVREAGKFGKEDMEKRDAIDTKNQANPILYHRETKVSDPVKEKVEAKVEDLKDAISGGSTQAIKDAMADLNQEIMYLELST</sequence>
<name>A0AAW2D880_9ROSI</name>